<dbReference type="AlphaFoldDB" id="A0A0F9CZK0"/>
<gene>
    <name evidence="1" type="ORF">LCGC14_2341070</name>
</gene>
<dbReference type="SUPFAM" id="SSF48452">
    <property type="entry name" value="TPR-like"/>
    <property type="match status" value="1"/>
</dbReference>
<proteinExistence type="predicted"/>
<dbReference type="EMBL" id="LAZR01033869">
    <property type="protein sequence ID" value="KKL46886.1"/>
    <property type="molecule type" value="Genomic_DNA"/>
</dbReference>
<sequence>YQLAELLNPEDAWVRFNLGEMYWKQGKPVRTIEEYQKAIELEPGIAWFHLALSEVHEEENEADLALEKSEKNYGN</sequence>
<protein>
    <submittedName>
        <fullName evidence="1">Uncharacterized protein</fullName>
    </submittedName>
</protein>
<evidence type="ECO:0000313" key="1">
    <source>
        <dbReference type="EMBL" id="KKL46886.1"/>
    </source>
</evidence>
<comment type="caution">
    <text evidence="1">The sequence shown here is derived from an EMBL/GenBank/DDBJ whole genome shotgun (WGS) entry which is preliminary data.</text>
</comment>
<name>A0A0F9CZK0_9ZZZZ</name>
<organism evidence="1">
    <name type="scientific">marine sediment metagenome</name>
    <dbReference type="NCBI Taxonomy" id="412755"/>
    <lineage>
        <taxon>unclassified sequences</taxon>
        <taxon>metagenomes</taxon>
        <taxon>ecological metagenomes</taxon>
    </lineage>
</organism>
<dbReference type="PROSITE" id="PS50005">
    <property type="entry name" value="TPR"/>
    <property type="match status" value="1"/>
</dbReference>
<dbReference type="SMART" id="SM00028">
    <property type="entry name" value="TPR"/>
    <property type="match status" value="1"/>
</dbReference>
<dbReference type="InterPro" id="IPR011990">
    <property type="entry name" value="TPR-like_helical_dom_sf"/>
</dbReference>
<dbReference type="InterPro" id="IPR019734">
    <property type="entry name" value="TPR_rpt"/>
</dbReference>
<feature type="non-terminal residue" evidence="1">
    <location>
        <position position="1"/>
    </location>
</feature>
<reference evidence="1" key="1">
    <citation type="journal article" date="2015" name="Nature">
        <title>Complex archaea that bridge the gap between prokaryotes and eukaryotes.</title>
        <authorList>
            <person name="Spang A."/>
            <person name="Saw J.H."/>
            <person name="Jorgensen S.L."/>
            <person name="Zaremba-Niedzwiedzka K."/>
            <person name="Martijn J."/>
            <person name="Lind A.E."/>
            <person name="van Eijk R."/>
            <person name="Schleper C."/>
            <person name="Guy L."/>
            <person name="Ettema T.J."/>
        </authorList>
    </citation>
    <scope>NUCLEOTIDE SEQUENCE</scope>
</reference>
<dbReference type="Gene3D" id="1.25.40.10">
    <property type="entry name" value="Tetratricopeptide repeat domain"/>
    <property type="match status" value="1"/>
</dbReference>
<accession>A0A0F9CZK0</accession>